<sequence>MDNIKLAPFLEIPALKVQQPLGDFYVMTMSAEQLLSVSFSEPMAYQDEFGKVKGSQRAKDEKRLKEIAKYIDSVEMAFPNSIILAANYTPTGVVSKDESERWKVIEDKECSIYKIIIPRQTKLAAIIDGQHRLNAFEFVVNRERVDLLQLVCSVYFDLPNSYQAFLFATINSNQKKVDRSLALEQFGFNVDDEPEKAWTPEKFAVFISRKLNIDEGKSPFYKHIKVAPLNAENLFEDGVQSNWVVSTATIVDGITSLISTNVKRDRVEMQQKHFFSGRNREMLTGFKSDTSPLRSYFIELKDQVIYDTIINYFSAVKDLLWNTASEKSYIIRTVGIQASFDILKLILKSKTSIEPDKIGFNSYILKIQNIDFSDTFFQASGIGRSRIRNIIGLSMGLIAKDKIKKSDIPFYEKILAGKNTNTEKEKWIWEEEAENAVINTLDKIEWNYGSKNITLYPNYDYDKPLIIDSYDKLYSKLIEIAESAFSDYLPNDNEFAEEQREKFDVDDLVESHLTDYDENLRILGWV</sequence>
<dbReference type="CDD" id="cd16413">
    <property type="entry name" value="DGQHR_domain"/>
    <property type="match status" value="1"/>
</dbReference>
<dbReference type="RefSeq" id="WP_078669522.1">
    <property type="nucleotide sequence ID" value="NZ_FUWZ01000002.1"/>
</dbReference>
<evidence type="ECO:0000313" key="2">
    <source>
        <dbReference type="Proteomes" id="UP000190367"/>
    </source>
</evidence>
<reference evidence="2" key="1">
    <citation type="submission" date="2017-02" db="EMBL/GenBank/DDBJ databases">
        <authorList>
            <person name="Varghese N."/>
            <person name="Submissions S."/>
        </authorList>
    </citation>
    <scope>NUCLEOTIDE SEQUENCE [LARGE SCALE GENOMIC DNA]</scope>
    <source>
        <strain evidence="2">DSM 22224</strain>
    </source>
</reference>
<dbReference type="AlphaFoldDB" id="A0A1T4RD95"/>
<dbReference type="NCBIfam" id="TIGR04172">
    <property type="entry name" value="DGQHR_dnd_1"/>
    <property type="match status" value="1"/>
</dbReference>
<evidence type="ECO:0000313" key="1">
    <source>
        <dbReference type="EMBL" id="SKA13776.1"/>
    </source>
</evidence>
<proteinExistence type="predicted"/>
<dbReference type="NCBIfam" id="TIGR03187">
    <property type="entry name" value="DGQHR"/>
    <property type="match status" value="1"/>
</dbReference>
<name>A0A1T4RD95_9BACT</name>
<accession>A0A1T4RD95</accession>
<dbReference type="STRING" id="634771.SAMN04488128_1021032"/>
<dbReference type="EMBL" id="FUWZ01000002">
    <property type="protein sequence ID" value="SKA13776.1"/>
    <property type="molecule type" value="Genomic_DNA"/>
</dbReference>
<dbReference type="InterPro" id="IPR017642">
    <property type="entry name" value="DNA_S_mod_DndB"/>
</dbReference>
<dbReference type="Proteomes" id="UP000190367">
    <property type="component" value="Unassembled WGS sequence"/>
</dbReference>
<dbReference type="OrthoDB" id="9789139at2"/>
<gene>
    <name evidence="1" type="ORF">SAMN04488128_1021032</name>
</gene>
<dbReference type="InterPro" id="IPR017601">
    <property type="entry name" value="DGQHR-contain_dom"/>
</dbReference>
<organism evidence="1 2">
    <name type="scientific">Chitinophaga eiseniae</name>
    <dbReference type="NCBI Taxonomy" id="634771"/>
    <lineage>
        <taxon>Bacteria</taxon>
        <taxon>Pseudomonadati</taxon>
        <taxon>Bacteroidota</taxon>
        <taxon>Chitinophagia</taxon>
        <taxon>Chitinophagales</taxon>
        <taxon>Chitinophagaceae</taxon>
        <taxon>Chitinophaga</taxon>
    </lineage>
</organism>
<protein>
    <submittedName>
        <fullName evidence="1">DNA phosphorothioation-associated DGQHR protein 1</fullName>
    </submittedName>
</protein>
<dbReference type="InterPro" id="IPR026440">
    <property type="entry name" value="DNA_PRithio_assoc_DGOHR_pro_1"/>
</dbReference>
<keyword evidence="2" id="KW-1185">Reference proteome</keyword>
<dbReference type="Pfam" id="PF14072">
    <property type="entry name" value="DndB"/>
    <property type="match status" value="1"/>
</dbReference>